<dbReference type="GO" id="GO:0070475">
    <property type="term" value="P:rRNA base methylation"/>
    <property type="evidence" value="ECO:0007669"/>
    <property type="project" value="TreeGrafter"/>
</dbReference>
<keyword evidence="1" id="KW-0408">Iron</keyword>
<dbReference type="InterPro" id="IPR029063">
    <property type="entry name" value="SAM-dependent_MTases_sf"/>
</dbReference>
<dbReference type="Proteomes" id="UP000032611">
    <property type="component" value="Chromosome"/>
</dbReference>
<dbReference type="PROSITE" id="PS01230">
    <property type="entry name" value="TRMA_1"/>
    <property type="match status" value="1"/>
</dbReference>
<dbReference type="GO" id="GO:0070041">
    <property type="term" value="F:rRNA (uridine-C5-)-methyltransferase activity"/>
    <property type="evidence" value="ECO:0007669"/>
    <property type="project" value="TreeGrafter"/>
</dbReference>
<keyword evidence="1" id="KW-0479">Metal-binding</keyword>
<dbReference type="HOGENOM" id="CLU_014689_8_0_5"/>
<keyword evidence="10" id="KW-1185">Reference proteome</keyword>
<keyword evidence="2 6" id="KW-0489">Methyltransferase</keyword>
<dbReference type="Gene3D" id="2.40.50.140">
    <property type="entry name" value="Nucleic acid-binding proteins"/>
    <property type="match status" value="1"/>
</dbReference>
<evidence type="ECO:0000256" key="3">
    <source>
        <dbReference type="ARBA" id="ARBA00022679"/>
    </source>
</evidence>
<evidence type="ECO:0000313" key="9">
    <source>
        <dbReference type="EMBL" id="AJY46206.1"/>
    </source>
</evidence>
<evidence type="ECO:0000313" key="10">
    <source>
        <dbReference type="Proteomes" id="UP000032611"/>
    </source>
</evidence>
<dbReference type="KEGG" id="mey:TM49_11810"/>
<dbReference type="GO" id="GO:0051539">
    <property type="term" value="F:4 iron, 4 sulfur cluster binding"/>
    <property type="evidence" value="ECO:0007669"/>
    <property type="project" value="UniProtKB-KW"/>
</dbReference>
<dbReference type="CDD" id="cd02440">
    <property type="entry name" value="AdoMet_MTases"/>
    <property type="match status" value="1"/>
</dbReference>
<dbReference type="PANTHER" id="PTHR11061">
    <property type="entry name" value="RNA M5U METHYLTRANSFERASE"/>
    <property type="match status" value="1"/>
</dbReference>
<dbReference type="OrthoDB" id="9804590at2"/>
<dbReference type="Pfam" id="PF01938">
    <property type="entry name" value="TRAM"/>
    <property type="match status" value="1"/>
</dbReference>
<keyword evidence="3 6" id="KW-0808">Transferase</keyword>
<evidence type="ECO:0000256" key="5">
    <source>
        <dbReference type="ARBA" id="ARBA00023014"/>
    </source>
</evidence>
<dbReference type="PROSITE" id="PS51687">
    <property type="entry name" value="SAM_MT_RNA_M5U"/>
    <property type="match status" value="1"/>
</dbReference>
<feature type="binding site" evidence="6">
    <location>
        <position position="253"/>
    </location>
    <ligand>
        <name>S-adenosyl-L-methionine</name>
        <dbReference type="ChEBI" id="CHEBI:59789"/>
    </ligand>
</feature>
<dbReference type="InterPro" id="IPR012340">
    <property type="entry name" value="NA-bd_OB-fold"/>
</dbReference>
<dbReference type="RefSeq" id="WP_045681468.1">
    <property type="nucleotide sequence ID" value="NZ_CP010803.1"/>
</dbReference>
<dbReference type="PANTHER" id="PTHR11061:SF49">
    <property type="entry name" value="23S RRNA (URACIL(1939)-C(5))-METHYLTRANSFERASE RLMD"/>
    <property type="match status" value="1"/>
</dbReference>
<proteinExistence type="inferred from homology"/>
<feature type="active site" description="Nucleophile" evidence="6">
    <location>
        <position position="374"/>
    </location>
</feature>
<feature type="active site" evidence="7">
    <location>
        <position position="374"/>
    </location>
</feature>
<evidence type="ECO:0000256" key="1">
    <source>
        <dbReference type="ARBA" id="ARBA00022485"/>
    </source>
</evidence>
<dbReference type="STRING" id="1486262.TM49_11810"/>
<reference evidence="9 10" key="1">
    <citation type="journal article" date="2015" name="Genome Announc.">
        <title>Complete genome sequence of Martelella endophytica YC6887, which has antifungal activity associated with a halophyte.</title>
        <authorList>
            <person name="Khan A."/>
            <person name="Khan H."/>
            <person name="Chung E.J."/>
            <person name="Hossain M.T."/>
            <person name="Chung Y.R."/>
        </authorList>
    </citation>
    <scope>NUCLEOTIDE SEQUENCE [LARGE SCALE GENOMIC DNA]</scope>
    <source>
        <strain evidence="9">YC6887</strain>
    </source>
</reference>
<evidence type="ECO:0000256" key="4">
    <source>
        <dbReference type="ARBA" id="ARBA00022691"/>
    </source>
</evidence>
<evidence type="ECO:0000256" key="6">
    <source>
        <dbReference type="PROSITE-ProRule" id="PRU01024"/>
    </source>
</evidence>
<evidence type="ECO:0000259" key="8">
    <source>
        <dbReference type="Pfam" id="PF01938"/>
    </source>
</evidence>
<evidence type="ECO:0000256" key="7">
    <source>
        <dbReference type="PROSITE-ProRule" id="PRU10015"/>
    </source>
</evidence>
<sequence>MAAETLTIDRLGKEGDGVAETGAAPVFVPFTLPGERVTVAREKSRAVMLSLLEPAPERIAPACRHFGPDGKNGTCGGCTLQHLEAEAYSTFKRQVVVDALAAHGLTPPVAPLVTSGPGERRRARFSARRTEQGILLGFSSPESHHIVAIEECPVLAPSLFARLPAVKLLAGILASDSEPFHIAVLETETGLDISFSGLKAPSEKRRQAAVRAVMTVKGIARLAIGDEIVVEPVKPALNIAGTKVEPPPAGFAQATQEAESAMAKLVTSHLKGAKRVADLFSGFGTFALRLAAKSQVHAVEFDGPALAALDLAVRNRQGLKPVTTERRDLFRRPLMPRELAPYDGLVFDPPRAGAKEQAAELAQAKVPRVVAVSCNPATLARDLAILTEGGYRIEGVTPIDQFFWSAHVEAVAFLTKP</sequence>
<evidence type="ECO:0000256" key="2">
    <source>
        <dbReference type="ARBA" id="ARBA00022603"/>
    </source>
</evidence>
<dbReference type="Gene3D" id="3.40.50.150">
    <property type="entry name" value="Vaccinia Virus protein VP39"/>
    <property type="match status" value="1"/>
</dbReference>
<dbReference type="SUPFAM" id="SSF53335">
    <property type="entry name" value="S-adenosyl-L-methionine-dependent methyltransferases"/>
    <property type="match status" value="1"/>
</dbReference>
<dbReference type="Pfam" id="PF05958">
    <property type="entry name" value="tRNA_U5-meth_tr"/>
    <property type="match status" value="1"/>
</dbReference>
<dbReference type="Gene3D" id="2.40.50.1070">
    <property type="match status" value="1"/>
</dbReference>
<dbReference type="PATRIC" id="fig|1486262.3.peg.2442"/>
<feature type="binding site" evidence="6">
    <location>
        <position position="348"/>
    </location>
    <ligand>
        <name>S-adenosyl-L-methionine</name>
        <dbReference type="ChEBI" id="CHEBI:59789"/>
    </ligand>
</feature>
<dbReference type="AlphaFoldDB" id="A0A0D5LPZ4"/>
<dbReference type="InterPro" id="IPR002792">
    <property type="entry name" value="TRAM_dom"/>
</dbReference>
<feature type="domain" description="TRAM" evidence="8">
    <location>
        <begin position="5"/>
        <end position="39"/>
    </location>
</feature>
<feature type="binding site" evidence="6">
    <location>
        <position position="280"/>
    </location>
    <ligand>
        <name>S-adenosyl-L-methionine</name>
        <dbReference type="ChEBI" id="CHEBI:59789"/>
    </ligand>
</feature>
<protein>
    <submittedName>
        <fullName evidence="9">RNA methyltransferase</fullName>
    </submittedName>
</protein>
<feature type="binding site" evidence="6">
    <location>
        <position position="300"/>
    </location>
    <ligand>
        <name>S-adenosyl-L-methionine</name>
        <dbReference type="ChEBI" id="CHEBI:59789"/>
    </ligand>
</feature>
<dbReference type="InterPro" id="IPR030390">
    <property type="entry name" value="MeTrfase_TrmA_AS"/>
</dbReference>
<comment type="similarity">
    <text evidence="6">Belongs to the class I-like SAM-binding methyltransferase superfamily. RNA M5U methyltransferase family.</text>
</comment>
<dbReference type="EMBL" id="CP010803">
    <property type="protein sequence ID" value="AJY46206.1"/>
    <property type="molecule type" value="Genomic_DNA"/>
</dbReference>
<organism evidence="9 10">
    <name type="scientific">Martelella endophytica</name>
    <dbReference type="NCBI Taxonomy" id="1486262"/>
    <lineage>
        <taxon>Bacteria</taxon>
        <taxon>Pseudomonadati</taxon>
        <taxon>Pseudomonadota</taxon>
        <taxon>Alphaproteobacteria</taxon>
        <taxon>Hyphomicrobiales</taxon>
        <taxon>Aurantimonadaceae</taxon>
        <taxon>Martelella</taxon>
    </lineage>
</organism>
<gene>
    <name evidence="9" type="ORF">TM49_11810</name>
</gene>
<accession>A0A0D5LPZ4</accession>
<keyword evidence="5" id="KW-0411">Iron-sulfur</keyword>
<keyword evidence="4 6" id="KW-0949">S-adenosyl-L-methionine</keyword>
<keyword evidence="1" id="KW-0004">4Fe-4S</keyword>
<name>A0A0D5LPZ4_MAREN</name>
<dbReference type="InterPro" id="IPR010280">
    <property type="entry name" value="U5_MeTrfase_fam"/>
</dbReference>
<dbReference type="SUPFAM" id="SSF50249">
    <property type="entry name" value="Nucleic acid-binding proteins"/>
    <property type="match status" value="1"/>
</dbReference>